<dbReference type="Pfam" id="PF00651">
    <property type="entry name" value="BTB"/>
    <property type="match status" value="1"/>
</dbReference>
<dbReference type="GO" id="GO:0000981">
    <property type="term" value="F:DNA-binding transcription factor activity, RNA polymerase II-specific"/>
    <property type="evidence" value="ECO:0007669"/>
    <property type="project" value="TreeGrafter"/>
</dbReference>
<evidence type="ECO:0000256" key="7">
    <source>
        <dbReference type="ARBA" id="ARBA00023125"/>
    </source>
</evidence>
<evidence type="ECO:0000259" key="10">
    <source>
        <dbReference type="PROSITE" id="PS50097"/>
    </source>
</evidence>
<dbReference type="SUPFAM" id="SSF54695">
    <property type="entry name" value="POZ domain"/>
    <property type="match status" value="1"/>
</dbReference>
<evidence type="ECO:0000256" key="5">
    <source>
        <dbReference type="ARBA" id="ARBA00022833"/>
    </source>
</evidence>
<accession>A0A7R9MT25</accession>
<dbReference type="InterPro" id="IPR011333">
    <property type="entry name" value="SKP1/BTB/POZ_sf"/>
</dbReference>
<dbReference type="EMBL" id="OC965573">
    <property type="protein sequence ID" value="CAD7665954.1"/>
    <property type="molecule type" value="Genomic_DNA"/>
</dbReference>
<evidence type="ECO:0000313" key="12">
    <source>
        <dbReference type="Proteomes" id="UP000728032"/>
    </source>
</evidence>
<keyword evidence="7" id="KW-0238">DNA-binding</keyword>
<dbReference type="Gene3D" id="3.30.710.10">
    <property type="entry name" value="Potassium Channel Kv1.1, Chain A"/>
    <property type="match status" value="1"/>
</dbReference>
<evidence type="ECO:0000256" key="6">
    <source>
        <dbReference type="ARBA" id="ARBA00023015"/>
    </source>
</evidence>
<gene>
    <name evidence="11" type="ORF">ONB1V03_LOCUS22506</name>
</gene>
<protein>
    <recommendedName>
        <fullName evidence="10">BTB domain-containing protein</fullName>
    </recommendedName>
</protein>
<proteinExistence type="predicted"/>
<sequence>MSQRYNARRRTRSSCDHENGADQLKIIHGIAFYKNRNHWSKVCSVLKRFKKDSKFCDFQLKVEDKTFDVHRVILSASSPYFEALFSNDLLEKESKYVELKDISAKIFDELIEYIYSGELSINGDNVQELVSVANRLELSEIVTICC</sequence>
<dbReference type="PROSITE" id="PS50097">
    <property type="entry name" value="BTB"/>
    <property type="match status" value="1"/>
</dbReference>
<evidence type="ECO:0000256" key="1">
    <source>
        <dbReference type="ARBA" id="ARBA00004123"/>
    </source>
</evidence>
<keyword evidence="3" id="KW-0677">Repeat</keyword>
<organism evidence="11">
    <name type="scientific">Oppiella nova</name>
    <dbReference type="NCBI Taxonomy" id="334625"/>
    <lineage>
        <taxon>Eukaryota</taxon>
        <taxon>Metazoa</taxon>
        <taxon>Ecdysozoa</taxon>
        <taxon>Arthropoda</taxon>
        <taxon>Chelicerata</taxon>
        <taxon>Arachnida</taxon>
        <taxon>Acari</taxon>
        <taxon>Acariformes</taxon>
        <taxon>Sarcoptiformes</taxon>
        <taxon>Oribatida</taxon>
        <taxon>Brachypylina</taxon>
        <taxon>Oppioidea</taxon>
        <taxon>Oppiidae</taxon>
        <taxon>Oppiella</taxon>
    </lineage>
</organism>
<feature type="domain" description="BTB" evidence="10">
    <location>
        <begin position="56"/>
        <end position="123"/>
    </location>
</feature>
<keyword evidence="6" id="KW-0805">Transcription regulation</keyword>
<comment type="subcellular location">
    <subcellularLocation>
        <location evidence="1">Nucleus</location>
    </subcellularLocation>
</comment>
<evidence type="ECO:0000256" key="8">
    <source>
        <dbReference type="ARBA" id="ARBA00023163"/>
    </source>
</evidence>
<keyword evidence="2" id="KW-0479">Metal-binding</keyword>
<dbReference type="Proteomes" id="UP000728032">
    <property type="component" value="Unassembled WGS sequence"/>
</dbReference>
<dbReference type="OrthoDB" id="6486384at2759"/>
<keyword evidence="4" id="KW-0863">Zinc-finger</keyword>
<dbReference type="GO" id="GO:0005634">
    <property type="term" value="C:nucleus"/>
    <property type="evidence" value="ECO:0007669"/>
    <property type="project" value="UniProtKB-SubCell"/>
</dbReference>
<evidence type="ECO:0000256" key="4">
    <source>
        <dbReference type="ARBA" id="ARBA00022771"/>
    </source>
</evidence>
<dbReference type="GO" id="GO:0008270">
    <property type="term" value="F:zinc ion binding"/>
    <property type="evidence" value="ECO:0007669"/>
    <property type="project" value="UniProtKB-KW"/>
</dbReference>
<evidence type="ECO:0000313" key="11">
    <source>
        <dbReference type="EMBL" id="CAD7665954.1"/>
    </source>
</evidence>
<feature type="non-terminal residue" evidence="11">
    <location>
        <position position="146"/>
    </location>
</feature>
<dbReference type="EMBL" id="CAJPVJ010050748">
    <property type="protein sequence ID" value="CAG2183085.1"/>
    <property type="molecule type" value="Genomic_DNA"/>
</dbReference>
<dbReference type="PANTHER" id="PTHR46105">
    <property type="entry name" value="AGAP004733-PA"/>
    <property type="match status" value="1"/>
</dbReference>
<keyword evidence="12" id="KW-1185">Reference proteome</keyword>
<reference evidence="11" key="1">
    <citation type="submission" date="2020-11" db="EMBL/GenBank/DDBJ databases">
        <authorList>
            <person name="Tran Van P."/>
        </authorList>
    </citation>
    <scope>NUCLEOTIDE SEQUENCE</scope>
</reference>
<dbReference type="PANTHER" id="PTHR46105:SF5">
    <property type="entry name" value="ZINC FINGER AND BTB DOMAIN-CONTAINING PROTEIN 44 ISOFORM X1"/>
    <property type="match status" value="1"/>
</dbReference>
<evidence type="ECO:0000256" key="2">
    <source>
        <dbReference type="ARBA" id="ARBA00022723"/>
    </source>
</evidence>
<keyword evidence="9" id="KW-0539">Nucleus</keyword>
<keyword evidence="5" id="KW-0862">Zinc</keyword>
<dbReference type="InterPro" id="IPR000210">
    <property type="entry name" value="BTB/POZ_dom"/>
</dbReference>
<evidence type="ECO:0000256" key="9">
    <source>
        <dbReference type="ARBA" id="ARBA00023242"/>
    </source>
</evidence>
<dbReference type="GO" id="GO:0000978">
    <property type="term" value="F:RNA polymerase II cis-regulatory region sequence-specific DNA binding"/>
    <property type="evidence" value="ECO:0007669"/>
    <property type="project" value="TreeGrafter"/>
</dbReference>
<evidence type="ECO:0000256" key="3">
    <source>
        <dbReference type="ARBA" id="ARBA00022737"/>
    </source>
</evidence>
<keyword evidence="8" id="KW-0804">Transcription</keyword>
<dbReference type="SMART" id="SM00225">
    <property type="entry name" value="BTB"/>
    <property type="match status" value="1"/>
</dbReference>
<name>A0A7R9MT25_9ACAR</name>
<dbReference type="AlphaFoldDB" id="A0A7R9MT25"/>
<dbReference type="InterPro" id="IPR050457">
    <property type="entry name" value="ZnFinger_BTB_dom_contain"/>
</dbReference>